<dbReference type="InterPro" id="IPR011623">
    <property type="entry name" value="7TMR_DISM_rcpt_extracell_dom1"/>
</dbReference>
<feature type="transmembrane region" description="Helical" evidence="2">
    <location>
        <begin position="173"/>
        <end position="193"/>
    </location>
</feature>
<protein>
    <submittedName>
        <fullName evidence="5">7TM diverse intracellular signaling domain-containing protein</fullName>
    </submittedName>
</protein>
<keyword evidence="2" id="KW-0812">Transmembrane</keyword>
<dbReference type="RefSeq" id="WP_395416166.1">
    <property type="nucleotide sequence ID" value="NZ_JBIPKE010000011.1"/>
</dbReference>
<sequence length="599" mass="70780">MIYLWFHLLLYAAPVVIAPGTHELQLKIRDIEFYEDRFTTLTFEDVSATDFQTKFNKNLNFTPQDYNTGSAYWMKIKLVIPEGETNYLLEFFDQTIDTLQVYLSHEGKPFKEYIMGDMLPFREKPMAHKNFEIQLTGSGEYLLYFRVVSHEYADIRVGIRSYNRFVEYALAEYYLYGIFYGMILIISLYNMLIYSAMREIKYLYYTFYIISVGVFAMSVDGVGYQYLWRNSPEWNQVAHGVSLFAIIFWAILFSKKFLSLKIRAPKINTLLNVVFGLRILLFGYALFFDHSIFQNRNIELIPLIIIFAGSISVFNRGYKPARFFIVAFGVLFLGFILKAMLMLSIIPFTTLTYYSLHICFVFEMLFLSFALSDRVRILKENRDRAHKRIILQHEENAKLKDRMNAQLESLVEQRTAELKEKNTLLSQQKVEISEINSLLDLDNWRLRNNIKSIQMERLQNKELTYREFIEVFSDKNDCLRALSNLKWRSHYSCARCNNTVYSEGSAPFSRRCSKCGYQESPTTKTLFHGIKFPLEKAFYILYDSFNKDQYSLVEFAEMLELRRNTISDFKKRIKALTEEEKRTLHEIFKNLEDFVSSQK</sequence>
<dbReference type="InterPro" id="IPR011622">
    <property type="entry name" value="7TMR_DISM_rcpt_extracell_dom2"/>
</dbReference>
<feature type="transmembrane region" description="Helical" evidence="2">
    <location>
        <begin position="325"/>
        <end position="346"/>
    </location>
</feature>
<accession>A0ABW7N4J3</accession>
<organism evidence="5 6">
    <name type="scientific">Marinoscillum luteum</name>
    <dbReference type="NCBI Taxonomy" id="861051"/>
    <lineage>
        <taxon>Bacteria</taxon>
        <taxon>Pseudomonadati</taxon>
        <taxon>Bacteroidota</taxon>
        <taxon>Cytophagia</taxon>
        <taxon>Cytophagales</taxon>
        <taxon>Reichenbachiellaceae</taxon>
        <taxon>Marinoscillum</taxon>
    </lineage>
</organism>
<evidence type="ECO:0000259" key="3">
    <source>
        <dbReference type="Pfam" id="PF07695"/>
    </source>
</evidence>
<feature type="domain" description="7TM-DISM receptor extracellular" evidence="4">
    <location>
        <begin position="30"/>
        <end position="156"/>
    </location>
</feature>
<feature type="transmembrane region" description="Helical" evidence="2">
    <location>
        <begin position="352"/>
        <end position="372"/>
    </location>
</feature>
<feature type="transmembrane region" description="Helical" evidence="2">
    <location>
        <begin position="239"/>
        <end position="258"/>
    </location>
</feature>
<feature type="transmembrane region" description="Helical" evidence="2">
    <location>
        <begin position="300"/>
        <end position="318"/>
    </location>
</feature>
<keyword evidence="2" id="KW-1133">Transmembrane helix</keyword>
<keyword evidence="2" id="KW-0472">Membrane</keyword>
<evidence type="ECO:0000313" key="6">
    <source>
        <dbReference type="Proteomes" id="UP001610063"/>
    </source>
</evidence>
<dbReference type="EMBL" id="JBIPKE010000011">
    <property type="protein sequence ID" value="MFH6982466.1"/>
    <property type="molecule type" value="Genomic_DNA"/>
</dbReference>
<evidence type="ECO:0000259" key="4">
    <source>
        <dbReference type="Pfam" id="PF07696"/>
    </source>
</evidence>
<feature type="transmembrane region" description="Helical" evidence="2">
    <location>
        <begin position="205"/>
        <end position="227"/>
    </location>
</feature>
<feature type="coiled-coil region" evidence="1">
    <location>
        <begin position="400"/>
        <end position="461"/>
    </location>
</feature>
<keyword evidence="6" id="KW-1185">Reference proteome</keyword>
<keyword evidence="1" id="KW-0175">Coiled coil</keyword>
<evidence type="ECO:0000313" key="5">
    <source>
        <dbReference type="EMBL" id="MFH6982466.1"/>
    </source>
</evidence>
<feature type="domain" description="7TM-DISM receptor extracellular" evidence="3">
    <location>
        <begin position="172"/>
        <end position="374"/>
    </location>
</feature>
<name>A0ABW7N4J3_9BACT</name>
<dbReference type="Gene3D" id="2.60.40.2380">
    <property type="match status" value="1"/>
</dbReference>
<proteinExistence type="predicted"/>
<comment type="caution">
    <text evidence="5">The sequence shown here is derived from an EMBL/GenBank/DDBJ whole genome shotgun (WGS) entry which is preliminary data.</text>
</comment>
<gene>
    <name evidence="5" type="ORF">ACHKAR_03400</name>
</gene>
<feature type="transmembrane region" description="Helical" evidence="2">
    <location>
        <begin position="270"/>
        <end position="288"/>
    </location>
</feature>
<dbReference type="Proteomes" id="UP001610063">
    <property type="component" value="Unassembled WGS sequence"/>
</dbReference>
<dbReference type="Pfam" id="PF07695">
    <property type="entry name" value="7TMR-DISM_7TM"/>
    <property type="match status" value="1"/>
</dbReference>
<dbReference type="Pfam" id="PF07696">
    <property type="entry name" value="7TMR-DISMED2"/>
    <property type="match status" value="1"/>
</dbReference>
<evidence type="ECO:0000256" key="2">
    <source>
        <dbReference type="SAM" id="Phobius"/>
    </source>
</evidence>
<reference evidence="5 6" key="1">
    <citation type="journal article" date="2013" name="Int. J. Syst. Evol. Microbiol.">
        <title>Marinoscillum luteum sp. nov., isolated from marine sediment.</title>
        <authorList>
            <person name="Cha I.T."/>
            <person name="Park S.J."/>
            <person name="Kim S.J."/>
            <person name="Kim J.G."/>
            <person name="Jung M.Y."/>
            <person name="Shin K.S."/>
            <person name="Kwon K.K."/>
            <person name="Yang S.H."/>
            <person name="Seo Y.S."/>
            <person name="Rhee S.K."/>
        </authorList>
    </citation>
    <scope>NUCLEOTIDE SEQUENCE [LARGE SCALE GENOMIC DNA]</scope>
    <source>
        <strain evidence="5 6">KCTC 23939</strain>
    </source>
</reference>
<evidence type="ECO:0000256" key="1">
    <source>
        <dbReference type="SAM" id="Coils"/>
    </source>
</evidence>